<dbReference type="EMBL" id="JARKIE010000051">
    <property type="protein sequence ID" value="KAJ7692548.1"/>
    <property type="molecule type" value="Genomic_DNA"/>
</dbReference>
<proteinExistence type="inferred from homology"/>
<dbReference type="InterPro" id="IPR029069">
    <property type="entry name" value="HotDog_dom_sf"/>
</dbReference>
<evidence type="ECO:0000256" key="2">
    <source>
        <dbReference type="SAM" id="MobiDB-lite"/>
    </source>
</evidence>
<comment type="similarity">
    <text evidence="1">Belongs to the lcsJ thioesterase family.</text>
</comment>
<name>A0AAD7GKT4_MYCRO</name>
<evidence type="ECO:0000313" key="3">
    <source>
        <dbReference type="EMBL" id="KAJ7692548.1"/>
    </source>
</evidence>
<reference evidence="3" key="1">
    <citation type="submission" date="2023-03" db="EMBL/GenBank/DDBJ databases">
        <title>Massive genome expansion in bonnet fungi (Mycena s.s.) driven by repeated elements and novel gene families across ecological guilds.</title>
        <authorList>
            <consortium name="Lawrence Berkeley National Laboratory"/>
            <person name="Harder C.B."/>
            <person name="Miyauchi S."/>
            <person name="Viragh M."/>
            <person name="Kuo A."/>
            <person name="Thoen E."/>
            <person name="Andreopoulos B."/>
            <person name="Lu D."/>
            <person name="Skrede I."/>
            <person name="Drula E."/>
            <person name="Henrissat B."/>
            <person name="Morin E."/>
            <person name="Kohler A."/>
            <person name="Barry K."/>
            <person name="LaButti K."/>
            <person name="Morin E."/>
            <person name="Salamov A."/>
            <person name="Lipzen A."/>
            <person name="Mereny Z."/>
            <person name="Hegedus B."/>
            <person name="Baldrian P."/>
            <person name="Stursova M."/>
            <person name="Weitz H."/>
            <person name="Taylor A."/>
            <person name="Grigoriev I.V."/>
            <person name="Nagy L.G."/>
            <person name="Martin F."/>
            <person name="Kauserud H."/>
        </authorList>
    </citation>
    <scope>NUCLEOTIDE SEQUENCE</scope>
    <source>
        <strain evidence="3">CBHHK067</strain>
    </source>
</reference>
<dbReference type="PANTHER" id="PTHR12475">
    <property type="match status" value="1"/>
</dbReference>
<comment type="caution">
    <text evidence="3">The sequence shown here is derived from an EMBL/GenBank/DDBJ whole genome shotgun (WGS) entry which is preliminary data.</text>
</comment>
<keyword evidence="4" id="KW-1185">Reference proteome</keyword>
<feature type="region of interest" description="Disordered" evidence="2">
    <location>
        <begin position="203"/>
        <end position="225"/>
    </location>
</feature>
<dbReference type="SUPFAM" id="SSF54637">
    <property type="entry name" value="Thioesterase/thiol ester dehydrase-isomerase"/>
    <property type="match status" value="1"/>
</dbReference>
<organism evidence="3 4">
    <name type="scientific">Mycena rosella</name>
    <name type="common">Pink bonnet</name>
    <name type="synonym">Agaricus rosellus</name>
    <dbReference type="NCBI Taxonomy" id="1033263"/>
    <lineage>
        <taxon>Eukaryota</taxon>
        <taxon>Fungi</taxon>
        <taxon>Dikarya</taxon>
        <taxon>Basidiomycota</taxon>
        <taxon>Agaricomycotina</taxon>
        <taxon>Agaricomycetes</taxon>
        <taxon>Agaricomycetidae</taxon>
        <taxon>Agaricales</taxon>
        <taxon>Marasmiineae</taxon>
        <taxon>Mycenaceae</taxon>
        <taxon>Mycena</taxon>
    </lineage>
</organism>
<feature type="compositionally biased region" description="Low complexity" evidence="2">
    <location>
        <begin position="215"/>
        <end position="225"/>
    </location>
</feature>
<dbReference type="Pfam" id="PF13279">
    <property type="entry name" value="4HBT_2"/>
    <property type="match status" value="1"/>
</dbReference>
<protein>
    <submittedName>
        <fullName evidence="3">Uncharacterized protein</fullName>
    </submittedName>
</protein>
<evidence type="ECO:0000313" key="4">
    <source>
        <dbReference type="Proteomes" id="UP001221757"/>
    </source>
</evidence>
<dbReference type="AlphaFoldDB" id="A0AAD7GKT4"/>
<evidence type="ECO:0000256" key="1">
    <source>
        <dbReference type="ARBA" id="ARBA00038476"/>
    </source>
</evidence>
<feature type="compositionally biased region" description="Low complexity" evidence="2">
    <location>
        <begin position="315"/>
        <end position="328"/>
    </location>
</feature>
<feature type="non-terminal residue" evidence="3">
    <location>
        <position position="1"/>
    </location>
</feature>
<sequence length="373" mass="40509">MSSLALVKRALGPVRFTTEAQLRGLSRALRLLPSAAKYLGILLLLINARSFPLGWHYRVLYPVAEFLVALQLAKLRLLFSFSGRVEKKAALEAWYEARMPVGFHPLREVWTYKSWASPDDCDFLLHLSNSSYGKAMDCARFRMAIETFPNFLRCGGWAPLAATHYHFIREIPMFAPYEVRASVGAWDDKWIWVISRFVKPPSKRSKFKASSAPVSNTDSNSASASTALPDIFTGIANGNASENGPKTGAPPSATAQALLARAAQTPEADGALVYTVTVAQLCYKLGRRTVPPAVIMAANGFSAPLSASAALDIPDTPSSSLDTPSPSLGTAVRTPPAHWAETRALRASIPALTAFYAGGWREPAGQWWRGALA</sequence>
<feature type="region of interest" description="Disordered" evidence="2">
    <location>
        <begin position="315"/>
        <end position="334"/>
    </location>
</feature>
<accession>A0AAD7GKT4</accession>
<dbReference type="InterPro" id="IPR051490">
    <property type="entry name" value="THEM6_lcsJ_thioesterase"/>
</dbReference>
<dbReference type="PANTHER" id="PTHR12475:SF4">
    <property type="entry name" value="PROTEIN THEM6"/>
    <property type="match status" value="1"/>
</dbReference>
<gene>
    <name evidence="3" type="ORF">B0H17DRAFT_982075</name>
</gene>
<dbReference type="Gene3D" id="3.10.129.10">
    <property type="entry name" value="Hotdog Thioesterase"/>
    <property type="match status" value="1"/>
</dbReference>
<dbReference type="Proteomes" id="UP001221757">
    <property type="component" value="Unassembled WGS sequence"/>
</dbReference>